<evidence type="ECO:0000313" key="6">
    <source>
        <dbReference type="EMBL" id="KNC49797.1"/>
    </source>
</evidence>
<accession>A0A0L0DBS9</accession>
<feature type="region of interest" description="Disordered" evidence="5">
    <location>
        <begin position="713"/>
        <end position="732"/>
    </location>
</feature>
<dbReference type="GO" id="GO:0032040">
    <property type="term" value="C:small-subunit processome"/>
    <property type="evidence" value="ECO:0007669"/>
    <property type="project" value="InterPro"/>
</dbReference>
<dbReference type="PANTHER" id="PTHR14150">
    <property type="entry name" value="U3 SMALL NUCLEOLAR RNA-ASSOCIATED PROTEIN 14"/>
    <property type="match status" value="1"/>
</dbReference>
<dbReference type="Proteomes" id="UP000054408">
    <property type="component" value="Unassembled WGS sequence"/>
</dbReference>
<evidence type="ECO:0000313" key="7">
    <source>
        <dbReference type="Proteomes" id="UP000054408"/>
    </source>
</evidence>
<keyword evidence="2" id="KW-0597">Phosphoprotein</keyword>
<feature type="compositionally biased region" description="Basic residues" evidence="5">
    <location>
        <begin position="939"/>
        <end position="960"/>
    </location>
</feature>
<feature type="region of interest" description="Disordered" evidence="5">
    <location>
        <begin position="534"/>
        <end position="575"/>
    </location>
</feature>
<reference evidence="6 7" key="1">
    <citation type="submission" date="2010-05" db="EMBL/GenBank/DDBJ databases">
        <title>The Genome Sequence of Thecamonas trahens ATCC 50062.</title>
        <authorList>
            <consortium name="The Broad Institute Genome Sequencing Platform"/>
            <person name="Russ C."/>
            <person name="Cuomo C."/>
            <person name="Shea T."/>
            <person name="Young S.K."/>
            <person name="Zeng Q."/>
            <person name="Koehrsen M."/>
            <person name="Haas B."/>
            <person name="Borodovsky M."/>
            <person name="Guigo R."/>
            <person name="Alvarado L."/>
            <person name="Berlin A."/>
            <person name="Bochicchio J."/>
            <person name="Borenstein D."/>
            <person name="Chapman S."/>
            <person name="Chen Z."/>
            <person name="Freedman E."/>
            <person name="Gellesch M."/>
            <person name="Goldberg J."/>
            <person name="Griggs A."/>
            <person name="Gujja S."/>
            <person name="Heilman E."/>
            <person name="Heiman D."/>
            <person name="Hepburn T."/>
            <person name="Howarth C."/>
            <person name="Jen D."/>
            <person name="Larson L."/>
            <person name="Mehta T."/>
            <person name="Park D."/>
            <person name="Pearson M."/>
            <person name="Roberts A."/>
            <person name="Saif S."/>
            <person name="Shenoy N."/>
            <person name="Sisk P."/>
            <person name="Stolte C."/>
            <person name="Sykes S."/>
            <person name="Thomson T."/>
            <person name="Walk T."/>
            <person name="White J."/>
            <person name="Yandava C."/>
            <person name="Burger G."/>
            <person name="Gray M.W."/>
            <person name="Holland P.W.H."/>
            <person name="King N."/>
            <person name="Lang F.B.F."/>
            <person name="Roger A.J."/>
            <person name="Ruiz-Trillo I."/>
            <person name="Lander E."/>
            <person name="Nusbaum C."/>
        </authorList>
    </citation>
    <scope>NUCLEOTIDE SEQUENCE [LARGE SCALE GENOMIC DNA]</scope>
    <source>
        <strain evidence="6 7">ATCC 50062</strain>
    </source>
</reference>
<protein>
    <submittedName>
        <fullName evidence="6">U3 small nucleolar RNA-associated protein</fullName>
    </submittedName>
</protein>
<name>A0A0L0DBS9_THETB</name>
<organism evidence="6 7">
    <name type="scientific">Thecamonas trahens ATCC 50062</name>
    <dbReference type="NCBI Taxonomy" id="461836"/>
    <lineage>
        <taxon>Eukaryota</taxon>
        <taxon>Apusozoa</taxon>
        <taxon>Apusomonadida</taxon>
        <taxon>Apusomonadidae</taxon>
        <taxon>Thecamonas</taxon>
    </lineage>
</organism>
<dbReference type="eggNOG" id="KOG2172">
    <property type="taxonomic scope" value="Eukaryota"/>
</dbReference>
<dbReference type="AlphaFoldDB" id="A0A0L0DBS9"/>
<keyword evidence="3" id="KW-0539">Nucleus</keyword>
<dbReference type="STRING" id="461836.A0A0L0DBS9"/>
<dbReference type="InterPro" id="IPR006709">
    <property type="entry name" value="SSU_processome_Utp14"/>
</dbReference>
<feature type="region of interest" description="Disordered" evidence="5">
    <location>
        <begin position="1057"/>
        <end position="1082"/>
    </location>
</feature>
<feature type="region of interest" description="Disordered" evidence="5">
    <location>
        <begin position="763"/>
        <end position="782"/>
    </location>
</feature>
<sequence length="1082" mass="116612">MRYSNYSISTSTMTAAGVVVVASERNTSLVLLLLCIGSARLRRWRCFLFVLSATFSAWDGFNLTPRIVASALGSDHKLLVVGPKEEEEEKEEFEAAAAAVDDSSRVEVPESYEFQLAEDFEDEDISSDGAFDSDDFEKFGDLGVPAARKSATGRRRRLRANDIRDDDFDESERHMLMDLSDMFGPQEPAAAPAKSSRKARREASASASASGSGSESASSSGSADMLSVASDDDESGSDSGSGGLAARIATLGKREARKTRHAKVLVDVAEASEYGLGNAEGVTLEDLTAPLSGTKTLNRQLHALQSEKDKVAAPLDERVVDKIERSVSYKETAARVSRWQPVVRRNRRAETLDLTQELAQFKSRTAESLVEPNKGASKNALEAEINKLLKANDVRTEDGVLRGEELELRKVSKEAEEQQHAILAKMRSLMFFQEAKNKRVKKIKSKAYRKILKKRREKEKAALLEELMKLDPELAQQEQLKLERKRALERMSLRNKNKSAWVKRQLKNTAGVREAATRQAVRDQLTMGAELSKRMAGLGSGSDSDSDAPRMKLGGDESGSESEVAVGELGRSQTREEVLESAVGKLRTLGSVNAGDALAELEAEAESGGKKGLFQMKFMKKAFIRKHQETEAAAKEVLAELEAQLENNDDDSDDEVLGGRGQLAGAVRKNKVRFAGRSAQLAEVATASGASKSQTAGDVAVDLDGVGGKPMQLAMAQSGATKSAKDGSLNKRDAAAEARAKLEADLAAERAFDRAVAQQEAAAEAAGAGSGSGDNAGGANPWLVASSDMKRAQRKKRTMDKVGKQLAAAREAGGGGSRTQSVLDAEGAGDEPVLAAAAAAAAAAEGSDDEAGGAAGGQFRLTTGKGGKGGERQAALVAEAFADDDVMDEFRAEKESLVDEQTGMTKYAGLADALGLAENKPGWGGWVGKNMKPMEAKADKKKRKKRKGKAPPKSRAKRKRDAQLDALKAAHEAERKAKRAKRRDTGLDNVFISEKKDKKVLAYQAALLPHAFESKLVYDAALRMPLGKDWNSTSGHKMLTKPELITKMGVMIKPMTMTKSMKQQRKRRGLYAPKNRGGKDNE</sequence>
<feature type="compositionally biased region" description="Low complexity" evidence="5">
    <location>
        <begin position="204"/>
        <end position="223"/>
    </location>
</feature>
<evidence type="ECO:0000256" key="3">
    <source>
        <dbReference type="ARBA" id="ARBA00023242"/>
    </source>
</evidence>
<dbReference type="GeneID" id="25565336"/>
<evidence type="ECO:0000256" key="1">
    <source>
        <dbReference type="ARBA" id="ARBA00004604"/>
    </source>
</evidence>
<dbReference type="EMBL" id="GL349457">
    <property type="protein sequence ID" value="KNC49797.1"/>
    <property type="molecule type" value="Genomic_DNA"/>
</dbReference>
<keyword evidence="4" id="KW-0175">Coiled coil</keyword>
<feature type="region of interest" description="Disordered" evidence="5">
    <location>
        <begin position="848"/>
        <end position="869"/>
    </location>
</feature>
<feature type="region of interest" description="Disordered" evidence="5">
    <location>
        <begin position="925"/>
        <end position="963"/>
    </location>
</feature>
<feature type="compositionally biased region" description="Basic and acidic residues" evidence="5">
    <location>
        <begin position="723"/>
        <end position="732"/>
    </location>
</feature>
<dbReference type="RefSeq" id="XP_013757581.1">
    <property type="nucleotide sequence ID" value="XM_013902127.1"/>
</dbReference>
<evidence type="ECO:0000256" key="5">
    <source>
        <dbReference type="SAM" id="MobiDB-lite"/>
    </source>
</evidence>
<dbReference type="OMA" id="QVIEPMD"/>
<comment type="subcellular location">
    <subcellularLocation>
        <location evidence="1">Nucleus</location>
        <location evidence="1">Nucleolus</location>
    </subcellularLocation>
</comment>
<dbReference type="GO" id="GO:0006364">
    <property type="term" value="P:rRNA processing"/>
    <property type="evidence" value="ECO:0007669"/>
    <property type="project" value="InterPro"/>
</dbReference>
<proteinExistence type="predicted"/>
<evidence type="ECO:0000256" key="2">
    <source>
        <dbReference type="ARBA" id="ARBA00022553"/>
    </source>
</evidence>
<dbReference type="Pfam" id="PF04615">
    <property type="entry name" value="Utp14"/>
    <property type="match status" value="1"/>
</dbReference>
<feature type="coiled-coil region" evidence="4">
    <location>
        <begin position="624"/>
        <end position="651"/>
    </location>
</feature>
<keyword evidence="7" id="KW-1185">Reference proteome</keyword>
<evidence type="ECO:0000256" key="4">
    <source>
        <dbReference type="SAM" id="Coils"/>
    </source>
</evidence>
<feature type="region of interest" description="Disordered" evidence="5">
    <location>
        <begin position="182"/>
        <end position="243"/>
    </location>
</feature>
<gene>
    <name evidence="6" type="ORF">AMSG_06075</name>
</gene>
<feature type="region of interest" description="Disordered" evidence="5">
    <location>
        <begin position="788"/>
        <end position="823"/>
    </location>
</feature>
<dbReference type="PANTHER" id="PTHR14150:SF12">
    <property type="entry name" value="U3 SMALL NUCLEOLAR RNA-ASSOCIATED PROTEIN 14 HOMOLOG A"/>
    <property type="match status" value="1"/>
</dbReference>
<dbReference type="OrthoDB" id="277439at2759"/>